<accession>A0ABW5YYM6</accession>
<organism evidence="1 2">
    <name type="scientific">Sphingobacterium anhuiense</name>
    <dbReference type="NCBI Taxonomy" id="493780"/>
    <lineage>
        <taxon>Bacteria</taxon>
        <taxon>Pseudomonadati</taxon>
        <taxon>Bacteroidota</taxon>
        <taxon>Sphingobacteriia</taxon>
        <taxon>Sphingobacteriales</taxon>
        <taxon>Sphingobacteriaceae</taxon>
        <taxon>Sphingobacterium</taxon>
    </lineage>
</organism>
<protein>
    <submittedName>
        <fullName evidence="1">Uncharacterized protein</fullName>
    </submittedName>
</protein>
<gene>
    <name evidence="1" type="ORF">ACFS6I_14205</name>
</gene>
<evidence type="ECO:0000313" key="1">
    <source>
        <dbReference type="EMBL" id="MFD2905091.1"/>
    </source>
</evidence>
<name>A0ABW5YYM6_9SPHI</name>
<sequence>MLPIARFKTYACGVYLDVNGGNELDRNGILLASMASGAVIFLSKEYLS</sequence>
<comment type="caution">
    <text evidence="1">The sequence shown here is derived from an EMBL/GenBank/DDBJ whole genome shotgun (WGS) entry which is preliminary data.</text>
</comment>
<dbReference type="EMBL" id="JBHUPE010000005">
    <property type="protein sequence ID" value="MFD2905091.1"/>
    <property type="molecule type" value="Genomic_DNA"/>
</dbReference>
<dbReference type="Proteomes" id="UP001597509">
    <property type="component" value="Unassembled WGS sequence"/>
</dbReference>
<dbReference type="RefSeq" id="WP_380921592.1">
    <property type="nucleotide sequence ID" value="NZ_JBHUPE010000005.1"/>
</dbReference>
<keyword evidence="2" id="KW-1185">Reference proteome</keyword>
<proteinExistence type="predicted"/>
<reference evidence="2" key="1">
    <citation type="journal article" date="2019" name="Int. J. Syst. Evol. Microbiol.">
        <title>The Global Catalogue of Microorganisms (GCM) 10K type strain sequencing project: providing services to taxonomists for standard genome sequencing and annotation.</title>
        <authorList>
            <consortium name="The Broad Institute Genomics Platform"/>
            <consortium name="The Broad Institute Genome Sequencing Center for Infectious Disease"/>
            <person name="Wu L."/>
            <person name="Ma J."/>
        </authorList>
    </citation>
    <scope>NUCLEOTIDE SEQUENCE [LARGE SCALE GENOMIC DNA]</scope>
    <source>
        <strain evidence="2">KCTC 22209</strain>
    </source>
</reference>
<evidence type="ECO:0000313" key="2">
    <source>
        <dbReference type="Proteomes" id="UP001597509"/>
    </source>
</evidence>